<feature type="transmembrane region" description="Helical" evidence="1">
    <location>
        <begin position="91"/>
        <end position="109"/>
    </location>
</feature>
<evidence type="ECO:0000313" key="2">
    <source>
        <dbReference type="EMBL" id="EHP70569.1"/>
    </source>
</evidence>
<name>H2C2U8_9CREN</name>
<feature type="transmembrane region" description="Helical" evidence="1">
    <location>
        <begin position="153"/>
        <end position="175"/>
    </location>
</feature>
<feature type="transmembrane region" description="Helical" evidence="1">
    <location>
        <begin position="343"/>
        <end position="363"/>
    </location>
</feature>
<organism evidence="2 3">
    <name type="scientific">Metallosphaera yellowstonensis MK1</name>
    <dbReference type="NCBI Taxonomy" id="671065"/>
    <lineage>
        <taxon>Archaea</taxon>
        <taxon>Thermoproteota</taxon>
        <taxon>Thermoprotei</taxon>
        <taxon>Sulfolobales</taxon>
        <taxon>Sulfolobaceae</taxon>
        <taxon>Metallosphaera</taxon>
    </lineage>
</organism>
<protein>
    <recommendedName>
        <fullName evidence="4">Amino acid transporter</fullName>
    </recommendedName>
</protein>
<keyword evidence="3" id="KW-1185">Reference proteome</keyword>
<keyword evidence="1" id="KW-0812">Transmembrane</keyword>
<dbReference type="Proteomes" id="UP000003980">
    <property type="component" value="Unassembled WGS sequence"/>
</dbReference>
<dbReference type="Gene3D" id="1.20.1740.10">
    <property type="entry name" value="Amino acid/polyamine transporter I"/>
    <property type="match status" value="1"/>
</dbReference>
<feature type="transmembrane region" description="Helical" evidence="1">
    <location>
        <begin position="310"/>
        <end position="331"/>
    </location>
</feature>
<reference evidence="2 3" key="1">
    <citation type="submission" date="2012-01" db="EMBL/GenBank/DDBJ databases">
        <title>Improved High-Quality Draft sequence of Metallosphaera yellowstonensis MK1.</title>
        <authorList>
            <consortium name="US DOE Joint Genome Institute"/>
            <person name="Lucas S."/>
            <person name="Han J."/>
            <person name="Cheng J.-F."/>
            <person name="Goodwin L."/>
            <person name="Pitluck S."/>
            <person name="Peters L."/>
            <person name="Teshima H."/>
            <person name="Detter J.C."/>
            <person name="Han C."/>
            <person name="Tapia R."/>
            <person name="Land M."/>
            <person name="Hauser L."/>
            <person name="Kyrpides N."/>
            <person name="Kozubal M."/>
            <person name="Macur R.E."/>
            <person name="Jay Z."/>
            <person name="Inskeep W."/>
            <person name="Woyke T."/>
        </authorList>
    </citation>
    <scope>NUCLEOTIDE SEQUENCE [LARGE SCALE GENOMIC DNA]</scope>
    <source>
        <strain evidence="2 3">MK1</strain>
    </source>
</reference>
<dbReference type="AlphaFoldDB" id="H2C2U8"/>
<sequence>MVSLSRRLQLRKNSLSTPLLFSQSLSSIAPLGSVAAYLTFALAQAGQLTPLAAVIGVLLYGAWVVIAYQYSKEVESVGGTYQFARESLPRILASVTGWLYWGSYMLFIISTSSYLLGIVIPMTPLPPSLLPPLQLGLPLMILGVMLTGVRPPLYYTLVTSVLEILVIFALGVLVLTRTGLPSISLGVSPLELASGSLAVSYTVAGGGASFFLGKEAVRGGRAVSRAYLSAFTLAAVSVVFAATYEVAAAGENLGYLIDSGFPGLAIAQEYACPGFERLMLILTVNSLIGSIIAAYSALSRLTTALVRTDLARSVLLIALIYLGLSSIGLATNNFFGVYEDMTAGSLFSLFLSHTLLSAGFPFFLKRRKALKLWKVILSSLSVFVMILMIAFTAFSLGETSSAGIAAVIVFSILGVIHAGSNMP</sequence>
<feature type="transmembrane region" description="Helical" evidence="1">
    <location>
        <begin position="195"/>
        <end position="213"/>
    </location>
</feature>
<keyword evidence="1" id="KW-0472">Membrane</keyword>
<feature type="transmembrane region" description="Helical" evidence="1">
    <location>
        <begin position="278"/>
        <end position="298"/>
    </location>
</feature>
<dbReference type="eggNOG" id="arCOG03651">
    <property type="taxonomic scope" value="Archaea"/>
</dbReference>
<accession>H2C2U8</accession>
<feature type="transmembrane region" description="Helical" evidence="1">
    <location>
        <begin position="20"/>
        <end position="42"/>
    </location>
</feature>
<feature type="transmembrane region" description="Helical" evidence="1">
    <location>
        <begin position="375"/>
        <end position="396"/>
    </location>
</feature>
<dbReference type="OrthoDB" id="34736at2157"/>
<evidence type="ECO:0000313" key="3">
    <source>
        <dbReference type="Proteomes" id="UP000003980"/>
    </source>
</evidence>
<feature type="transmembrane region" description="Helical" evidence="1">
    <location>
        <begin position="129"/>
        <end position="146"/>
    </location>
</feature>
<evidence type="ECO:0000256" key="1">
    <source>
        <dbReference type="SAM" id="Phobius"/>
    </source>
</evidence>
<feature type="transmembrane region" description="Helical" evidence="1">
    <location>
        <begin position="225"/>
        <end position="244"/>
    </location>
</feature>
<dbReference type="STRING" id="671065.MetMK1DRAFT_00010720"/>
<feature type="transmembrane region" description="Helical" evidence="1">
    <location>
        <begin position="48"/>
        <end position="70"/>
    </location>
</feature>
<proteinExistence type="predicted"/>
<gene>
    <name evidence="2" type="ORF">MetMK1DRAFT_00010720</name>
</gene>
<dbReference type="PIRSF" id="PIRSF006060">
    <property type="entry name" value="AA_transporter"/>
    <property type="match status" value="1"/>
</dbReference>
<feature type="transmembrane region" description="Helical" evidence="1">
    <location>
        <begin position="402"/>
        <end position="420"/>
    </location>
</feature>
<evidence type="ECO:0008006" key="4">
    <source>
        <dbReference type="Google" id="ProtNLM"/>
    </source>
</evidence>
<dbReference type="EMBL" id="JH597761">
    <property type="protein sequence ID" value="EHP70569.1"/>
    <property type="molecule type" value="Genomic_DNA"/>
</dbReference>
<dbReference type="HOGENOM" id="CLU_632542_0_0_2"/>
<dbReference type="RefSeq" id="WP_009071322.1">
    <property type="nucleotide sequence ID" value="NZ_JH597761.1"/>
</dbReference>
<keyword evidence="1" id="KW-1133">Transmembrane helix</keyword>